<accession>A0A8K0KRZ9</accession>
<gene>
    <name evidence="1" type="ORF">J437_LFUL019078</name>
</gene>
<dbReference type="AlphaFoldDB" id="A0A8K0KRZ9"/>
<name>A0A8K0KRZ9_LADFU</name>
<dbReference type="EMBL" id="KZ309590">
    <property type="protein sequence ID" value="KAG8239318.1"/>
    <property type="molecule type" value="Genomic_DNA"/>
</dbReference>
<reference evidence="1" key="1">
    <citation type="submission" date="2013-04" db="EMBL/GenBank/DDBJ databases">
        <authorList>
            <person name="Qu J."/>
            <person name="Murali S.C."/>
            <person name="Bandaranaike D."/>
            <person name="Bellair M."/>
            <person name="Blankenburg K."/>
            <person name="Chao H."/>
            <person name="Dinh H."/>
            <person name="Doddapaneni H."/>
            <person name="Downs B."/>
            <person name="Dugan-Rocha S."/>
            <person name="Elkadiri S."/>
            <person name="Gnanaolivu R.D."/>
            <person name="Hernandez B."/>
            <person name="Javaid M."/>
            <person name="Jayaseelan J.C."/>
            <person name="Lee S."/>
            <person name="Li M."/>
            <person name="Ming W."/>
            <person name="Munidasa M."/>
            <person name="Muniz J."/>
            <person name="Nguyen L."/>
            <person name="Ongeri F."/>
            <person name="Osuji N."/>
            <person name="Pu L.-L."/>
            <person name="Puazo M."/>
            <person name="Qu C."/>
            <person name="Quiroz J."/>
            <person name="Raj R."/>
            <person name="Weissenberger G."/>
            <person name="Xin Y."/>
            <person name="Zou X."/>
            <person name="Han Y."/>
            <person name="Richards S."/>
            <person name="Worley K."/>
            <person name="Muzny D."/>
            <person name="Gibbs R."/>
        </authorList>
    </citation>
    <scope>NUCLEOTIDE SEQUENCE</scope>
    <source>
        <strain evidence="1">Sampled in the wild</strain>
    </source>
</reference>
<organism evidence="1 2">
    <name type="scientific">Ladona fulva</name>
    <name type="common">Scarce chaser dragonfly</name>
    <name type="synonym">Libellula fulva</name>
    <dbReference type="NCBI Taxonomy" id="123851"/>
    <lineage>
        <taxon>Eukaryota</taxon>
        <taxon>Metazoa</taxon>
        <taxon>Ecdysozoa</taxon>
        <taxon>Arthropoda</taxon>
        <taxon>Hexapoda</taxon>
        <taxon>Insecta</taxon>
        <taxon>Pterygota</taxon>
        <taxon>Palaeoptera</taxon>
        <taxon>Odonata</taxon>
        <taxon>Epiprocta</taxon>
        <taxon>Anisoptera</taxon>
        <taxon>Libelluloidea</taxon>
        <taxon>Libellulidae</taxon>
        <taxon>Ladona</taxon>
    </lineage>
</organism>
<evidence type="ECO:0000313" key="2">
    <source>
        <dbReference type="Proteomes" id="UP000792457"/>
    </source>
</evidence>
<evidence type="ECO:0000313" key="1">
    <source>
        <dbReference type="EMBL" id="KAG8239318.1"/>
    </source>
</evidence>
<comment type="caution">
    <text evidence="1">The sequence shown here is derived from an EMBL/GenBank/DDBJ whole genome shotgun (WGS) entry which is preliminary data.</text>
</comment>
<reference evidence="1" key="2">
    <citation type="submission" date="2017-10" db="EMBL/GenBank/DDBJ databases">
        <title>Ladona fulva Genome sequencing and assembly.</title>
        <authorList>
            <person name="Murali S."/>
            <person name="Richards S."/>
            <person name="Bandaranaike D."/>
            <person name="Bellair M."/>
            <person name="Blankenburg K."/>
            <person name="Chao H."/>
            <person name="Dinh H."/>
            <person name="Doddapaneni H."/>
            <person name="Dugan-Rocha S."/>
            <person name="Elkadiri S."/>
            <person name="Gnanaolivu R."/>
            <person name="Hernandez B."/>
            <person name="Skinner E."/>
            <person name="Javaid M."/>
            <person name="Lee S."/>
            <person name="Li M."/>
            <person name="Ming W."/>
            <person name="Munidasa M."/>
            <person name="Muniz J."/>
            <person name="Nguyen L."/>
            <person name="Hughes D."/>
            <person name="Osuji N."/>
            <person name="Pu L.-L."/>
            <person name="Puazo M."/>
            <person name="Qu C."/>
            <person name="Quiroz J."/>
            <person name="Raj R."/>
            <person name="Weissenberger G."/>
            <person name="Xin Y."/>
            <person name="Zou X."/>
            <person name="Han Y."/>
            <person name="Worley K."/>
            <person name="Muzny D."/>
            <person name="Gibbs R."/>
        </authorList>
    </citation>
    <scope>NUCLEOTIDE SEQUENCE</scope>
    <source>
        <strain evidence="1">Sampled in the wild</strain>
    </source>
</reference>
<dbReference type="Proteomes" id="UP000792457">
    <property type="component" value="Unassembled WGS sequence"/>
</dbReference>
<protein>
    <submittedName>
        <fullName evidence="1">Uncharacterized protein</fullName>
    </submittedName>
</protein>
<sequence>MTTYYFPTKATLYIWITDIPALVEKLTARCTDVVGTMQSNRKEFPSSVKLAKLNKGETHLIDMAMMNAFSLFKINGGKFSRTEFVITLGEKLIEKYGREPNRVVGRPPTEKHFTDFVPKEEFPHKKMRCLLEDRSTKRDKRINEQKDILHIKRRKIGNFNKCVPYHNTESIP</sequence>
<keyword evidence="2" id="KW-1185">Reference proteome</keyword>
<proteinExistence type="predicted"/>